<name>A0A3G9J7W0_9FIRM</name>
<organism evidence="3 4">
    <name type="scientific">Intestinibaculum porci</name>
    <dbReference type="NCBI Taxonomy" id="2487118"/>
    <lineage>
        <taxon>Bacteria</taxon>
        <taxon>Bacillati</taxon>
        <taxon>Bacillota</taxon>
        <taxon>Erysipelotrichia</taxon>
        <taxon>Erysipelotrichales</taxon>
        <taxon>Erysipelotrichaceae</taxon>
        <taxon>Intestinibaculum</taxon>
    </lineage>
</organism>
<feature type="chain" id="PRO_5018258026" description="Transglutaminase-like domain-containing protein" evidence="2">
    <location>
        <begin position="25"/>
        <end position="370"/>
    </location>
</feature>
<keyword evidence="1" id="KW-0677">Repeat</keyword>
<dbReference type="AlphaFoldDB" id="A0A3G9J7W0"/>
<evidence type="ECO:0000256" key="2">
    <source>
        <dbReference type="SAM" id="SignalP"/>
    </source>
</evidence>
<gene>
    <name evidence="3" type="ORF">SG0102_20340</name>
</gene>
<dbReference type="RefSeq" id="WP_125119860.1">
    <property type="nucleotide sequence ID" value="NZ_AP019309.1"/>
</dbReference>
<dbReference type="Pfam" id="PF01473">
    <property type="entry name" value="Choline_bind_1"/>
    <property type="match status" value="2"/>
</dbReference>
<dbReference type="OrthoDB" id="9808890at2"/>
<dbReference type="Proteomes" id="UP000268059">
    <property type="component" value="Chromosome"/>
</dbReference>
<sequence length="370" mass="42075">MNKGKSILSAMLVAGMMMSSTVYAAPYNGWKNKSYYVNGMKVKGLYAVKDHYYYFGTNGVMKTGKQKIKGNTYFLDDQGIMQMRKKRGVYYNSHNQPIDPLDGYEYETIEKAKAIANKITTKKMRKSEKLLKCFKWVQHFHYKTTHVFNFHKGWTALYANDHFNGGDGDCHSDACAFAYLAYVIGYKNVYVCCASKNPRGKAHSFVEINGKAYDTLFAEVNGMRKNYAVPYKVYFAPKKTAQKIPYATMKAVKTKKKIKINHTYFNKKDKKLYLANGKAATGINVYQDNFYVFDDLGNYNEALTKKLREAAKYKTSIDSLKALIGDPISTSYAPSCLGPGQDGLWKYKHFTVATYKDETGNEIYMGVHSA</sequence>
<evidence type="ECO:0000256" key="1">
    <source>
        <dbReference type="ARBA" id="ARBA00022737"/>
    </source>
</evidence>
<dbReference type="SUPFAM" id="SSF69360">
    <property type="entry name" value="Cell wall binding repeat"/>
    <property type="match status" value="1"/>
</dbReference>
<dbReference type="InParanoid" id="A0A3G9J7W0"/>
<dbReference type="InterPro" id="IPR018337">
    <property type="entry name" value="Cell_wall/Cho-bd_repeat"/>
</dbReference>
<accession>A0A3G9J7W0</accession>
<keyword evidence="2" id="KW-0732">Signal</keyword>
<proteinExistence type="predicted"/>
<dbReference type="KEGG" id="ebm:SG0102_20340"/>
<evidence type="ECO:0000313" key="4">
    <source>
        <dbReference type="Proteomes" id="UP000268059"/>
    </source>
</evidence>
<dbReference type="Gene3D" id="2.10.270.10">
    <property type="entry name" value="Cholin Binding"/>
    <property type="match status" value="1"/>
</dbReference>
<protein>
    <recommendedName>
        <fullName evidence="5">Transglutaminase-like domain-containing protein</fullName>
    </recommendedName>
</protein>
<feature type="signal peptide" evidence="2">
    <location>
        <begin position="1"/>
        <end position="24"/>
    </location>
</feature>
<reference evidence="3 4" key="1">
    <citation type="submission" date="2018-11" db="EMBL/GenBank/DDBJ databases">
        <title>Novel Erysipelotrichaceae bacterium isolated from small intestine of a swine.</title>
        <authorList>
            <person name="Kim J.S."/>
            <person name="Choe H."/>
            <person name="Lee Y.R."/>
            <person name="Kim K.M."/>
            <person name="Park D.S."/>
        </authorList>
    </citation>
    <scope>NUCLEOTIDE SEQUENCE [LARGE SCALE GENOMIC DNA]</scope>
    <source>
        <strain evidence="3 4">SG0102</strain>
    </source>
</reference>
<keyword evidence="4" id="KW-1185">Reference proteome</keyword>
<evidence type="ECO:0008006" key="5">
    <source>
        <dbReference type="Google" id="ProtNLM"/>
    </source>
</evidence>
<dbReference type="EMBL" id="AP019309">
    <property type="protein sequence ID" value="BBH27100.1"/>
    <property type="molecule type" value="Genomic_DNA"/>
</dbReference>
<evidence type="ECO:0000313" key="3">
    <source>
        <dbReference type="EMBL" id="BBH27100.1"/>
    </source>
</evidence>